<name>A0A0A8ZYB9_ARUDO</name>
<sequence>MISFSKLFGDLLICQSIPLSQAIEQTSFVAQFVVLTFF</sequence>
<evidence type="ECO:0000313" key="1">
    <source>
        <dbReference type="EMBL" id="JAD44379.1"/>
    </source>
</evidence>
<reference evidence="1" key="2">
    <citation type="journal article" date="2015" name="Data Brief">
        <title>Shoot transcriptome of the giant reed, Arundo donax.</title>
        <authorList>
            <person name="Barrero R.A."/>
            <person name="Guerrero F.D."/>
            <person name="Moolhuijzen P."/>
            <person name="Goolsby J.A."/>
            <person name="Tidwell J."/>
            <person name="Bellgard S.E."/>
            <person name="Bellgard M.I."/>
        </authorList>
    </citation>
    <scope>NUCLEOTIDE SEQUENCE</scope>
    <source>
        <tissue evidence="1">Shoot tissue taken approximately 20 cm above the soil surface</tissue>
    </source>
</reference>
<reference evidence="1" key="1">
    <citation type="submission" date="2014-09" db="EMBL/GenBank/DDBJ databases">
        <authorList>
            <person name="Magalhaes I.L.F."/>
            <person name="Oliveira U."/>
            <person name="Santos F.R."/>
            <person name="Vidigal T.H.D.A."/>
            <person name="Brescovit A.D."/>
            <person name="Santos A.J."/>
        </authorList>
    </citation>
    <scope>NUCLEOTIDE SEQUENCE</scope>
    <source>
        <tissue evidence="1">Shoot tissue taken approximately 20 cm above the soil surface</tissue>
    </source>
</reference>
<organism evidence="1">
    <name type="scientific">Arundo donax</name>
    <name type="common">Giant reed</name>
    <name type="synonym">Donax arundinaceus</name>
    <dbReference type="NCBI Taxonomy" id="35708"/>
    <lineage>
        <taxon>Eukaryota</taxon>
        <taxon>Viridiplantae</taxon>
        <taxon>Streptophyta</taxon>
        <taxon>Embryophyta</taxon>
        <taxon>Tracheophyta</taxon>
        <taxon>Spermatophyta</taxon>
        <taxon>Magnoliopsida</taxon>
        <taxon>Liliopsida</taxon>
        <taxon>Poales</taxon>
        <taxon>Poaceae</taxon>
        <taxon>PACMAD clade</taxon>
        <taxon>Arundinoideae</taxon>
        <taxon>Arundineae</taxon>
        <taxon>Arundo</taxon>
    </lineage>
</organism>
<protein>
    <submittedName>
        <fullName evidence="1">Uncharacterized protein</fullName>
    </submittedName>
</protein>
<dbReference type="EMBL" id="GBRH01253516">
    <property type="protein sequence ID" value="JAD44379.1"/>
    <property type="molecule type" value="Transcribed_RNA"/>
</dbReference>
<proteinExistence type="predicted"/>
<accession>A0A0A8ZYB9</accession>
<dbReference type="AlphaFoldDB" id="A0A0A8ZYB9"/>